<dbReference type="Pfam" id="PF00535">
    <property type="entry name" value="Glycos_transf_2"/>
    <property type="match status" value="1"/>
</dbReference>
<accession>A0A016UZL6</accession>
<dbReference type="Gene3D" id="2.80.10.50">
    <property type="match status" value="1"/>
</dbReference>
<dbReference type="EMBL" id="JARK01001359">
    <property type="protein sequence ID" value="EYC19913.1"/>
    <property type="molecule type" value="Genomic_DNA"/>
</dbReference>
<dbReference type="Pfam" id="PF00652">
    <property type="entry name" value="Ricin_B_lectin"/>
    <property type="match status" value="1"/>
</dbReference>
<dbReference type="InterPro" id="IPR029044">
    <property type="entry name" value="Nucleotide-diphossugar_trans"/>
</dbReference>
<evidence type="ECO:0000313" key="10">
    <source>
        <dbReference type="EMBL" id="EYC19913.1"/>
    </source>
</evidence>
<dbReference type="PANTHER" id="PTHR11675:SF131">
    <property type="entry name" value="POLYPEPTIDE N-ACETYLGALACTOSAMINYLTRANSFERASE 9-RELATED"/>
    <property type="match status" value="1"/>
</dbReference>
<dbReference type="UniPathway" id="UPA00378"/>
<keyword evidence="4 7" id="KW-0333">Golgi apparatus</keyword>
<dbReference type="CDD" id="cd23462">
    <property type="entry name" value="beta-trefoil_Ricin_Pgant9-like"/>
    <property type="match status" value="1"/>
</dbReference>
<evidence type="ECO:0000259" key="9">
    <source>
        <dbReference type="SMART" id="SM00458"/>
    </source>
</evidence>
<comment type="caution">
    <text evidence="10">The sequence shown here is derived from an EMBL/GenBank/DDBJ whole genome shotgun (WGS) entry which is preliminary data.</text>
</comment>
<feature type="region of interest" description="Disordered" evidence="8">
    <location>
        <begin position="1"/>
        <end position="44"/>
    </location>
</feature>
<dbReference type="InterPro" id="IPR000772">
    <property type="entry name" value="Ricin_B_lectin"/>
</dbReference>
<organism evidence="10 11">
    <name type="scientific">Ancylostoma ceylanicum</name>
    <dbReference type="NCBI Taxonomy" id="53326"/>
    <lineage>
        <taxon>Eukaryota</taxon>
        <taxon>Metazoa</taxon>
        <taxon>Ecdysozoa</taxon>
        <taxon>Nematoda</taxon>
        <taxon>Chromadorea</taxon>
        <taxon>Rhabditida</taxon>
        <taxon>Rhabditina</taxon>
        <taxon>Rhabditomorpha</taxon>
        <taxon>Strongyloidea</taxon>
        <taxon>Ancylostomatidae</taxon>
        <taxon>Ancylostomatinae</taxon>
        <taxon>Ancylostoma</taxon>
    </lineage>
</organism>
<comment type="subcellular location">
    <subcellularLocation>
        <location evidence="2 7">Golgi apparatus membrane</location>
        <topology evidence="2 7">Single-pass type II membrane protein</topology>
    </subcellularLocation>
</comment>
<dbReference type="GO" id="GO:0006493">
    <property type="term" value="P:protein O-linked glycosylation"/>
    <property type="evidence" value="ECO:0007669"/>
    <property type="project" value="TreeGrafter"/>
</dbReference>
<keyword evidence="7" id="KW-0808">Transferase</keyword>
<comment type="cofactor">
    <cofactor evidence="1 7">
        <name>Mn(2+)</name>
        <dbReference type="ChEBI" id="CHEBI:29035"/>
    </cofactor>
</comment>
<evidence type="ECO:0000256" key="8">
    <source>
        <dbReference type="SAM" id="MobiDB-lite"/>
    </source>
</evidence>
<evidence type="ECO:0000256" key="2">
    <source>
        <dbReference type="ARBA" id="ARBA00004323"/>
    </source>
</evidence>
<dbReference type="InterPro" id="IPR001173">
    <property type="entry name" value="Glyco_trans_2-like"/>
</dbReference>
<dbReference type="InterPro" id="IPR035992">
    <property type="entry name" value="Ricin_B-like_lectins"/>
</dbReference>
<dbReference type="PANTHER" id="PTHR11675">
    <property type="entry name" value="N-ACETYLGALACTOSAMINYLTRANSFERASE"/>
    <property type="match status" value="1"/>
</dbReference>
<comment type="pathway">
    <text evidence="7">Protein modification; protein glycosylation.</text>
</comment>
<evidence type="ECO:0000256" key="7">
    <source>
        <dbReference type="RuleBase" id="RU361242"/>
    </source>
</evidence>
<dbReference type="EC" id="2.4.1.-" evidence="7"/>
<evidence type="ECO:0000256" key="4">
    <source>
        <dbReference type="ARBA" id="ARBA00023034"/>
    </source>
</evidence>
<dbReference type="Gene3D" id="3.90.550.10">
    <property type="entry name" value="Spore Coat Polysaccharide Biosynthesis Protein SpsA, Chain A"/>
    <property type="match status" value="2"/>
</dbReference>
<proteinExistence type="inferred from homology"/>
<dbReference type="AlphaFoldDB" id="A0A016UZL6"/>
<keyword evidence="3 7" id="KW-0430">Lectin</keyword>
<comment type="similarity">
    <text evidence="7">Belongs to the glycosyltransferase 2 family. GalNAc-T subfamily.</text>
</comment>
<dbReference type="PROSITE" id="PS50231">
    <property type="entry name" value="RICIN_B_LECTIN"/>
    <property type="match status" value="1"/>
</dbReference>
<keyword evidence="5 7" id="KW-1015">Disulfide bond</keyword>
<reference evidence="11" key="1">
    <citation type="journal article" date="2015" name="Nat. Genet.">
        <title>The genome and transcriptome of the zoonotic hookworm Ancylostoma ceylanicum identify infection-specific gene families.</title>
        <authorList>
            <person name="Schwarz E.M."/>
            <person name="Hu Y."/>
            <person name="Antoshechkin I."/>
            <person name="Miller M.M."/>
            <person name="Sternberg P.W."/>
            <person name="Aroian R.V."/>
        </authorList>
    </citation>
    <scope>NUCLEOTIDE SEQUENCE</scope>
    <source>
        <strain evidence="11">HY135</strain>
    </source>
</reference>
<dbReference type="OrthoDB" id="6119243at2759"/>
<evidence type="ECO:0000256" key="6">
    <source>
        <dbReference type="ARBA" id="ARBA00023211"/>
    </source>
</evidence>
<dbReference type="SMART" id="SM00458">
    <property type="entry name" value="RICIN"/>
    <property type="match status" value="1"/>
</dbReference>
<evidence type="ECO:0000313" key="11">
    <source>
        <dbReference type="Proteomes" id="UP000024635"/>
    </source>
</evidence>
<dbReference type="SUPFAM" id="SSF50370">
    <property type="entry name" value="Ricin B-like lectins"/>
    <property type="match status" value="1"/>
</dbReference>
<name>A0A016UZL6_9BILA</name>
<dbReference type="GO" id="GO:0004653">
    <property type="term" value="F:polypeptide N-acetylgalactosaminyltransferase activity"/>
    <property type="evidence" value="ECO:0007669"/>
    <property type="project" value="TreeGrafter"/>
</dbReference>
<protein>
    <recommendedName>
        <fullName evidence="7">Polypeptide N-acetylgalactosaminyltransferase</fullName>
        <ecNumber evidence="7">2.4.1.-</ecNumber>
    </recommendedName>
    <alternativeName>
        <fullName evidence="7">Protein-UDP acetylgalactosaminyltransferase</fullName>
    </alternativeName>
</protein>
<dbReference type="GO" id="GO:0030246">
    <property type="term" value="F:carbohydrate binding"/>
    <property type="evidence" value="ECO:0007669"/>
    <property type="project" value="UniProtKB-KW"/>
</dbReference>
<dbReference type="Proteomes" id="UP000024635">
    <property type="component" value="Unassembled WGS sequence"/>
</dbReference>
<evidence type="ECO:0000256" key="1">
    <source>
        <dbReference type="ARBA" id="ARBA00001936"/>
    </source>
</evidence>
<feature type="domain" description="Ricin B lectin" evidence="9">
    <location>
        <begin position="236"/>
        <end position="355"/>
    </location>
</feature>
<dbReference type="SUPFAM" id="SSF53448">
    <property type="entry name" value="Nucleotide-diphospho-sugar transferases"/>
    <property type="match status" value="1"/>
</dbReference>
<keyword evidence="11" id="KW-1185">Reference proteome</keyword>
<evidence type="ECO:0000256" key="5">
    <source>
        <dbReference type="ARBA" id="ARBA00023157"/>
    </source>
</evidence>
<keyword evidence="6 7" id="KW-0464">Manganese</keyword>
<keyword evidence="7" id="KW-0328">Glycosyltransferase</keyword>
<gene>
    <name evidence="10" type="primary">Acey_s0023.g777</name>
    <name evidence="10" type="ORF">Y032_0023g777</name>
</gene>
<sequence>MTYHKLTERGTSLPDLPESVSIPNTSDPIYKSGDPNQEGEHGKAVNIDKSSLTQSQRKSYDLGFQTYAFNRYASDLISIHRTLPVIADKELLKELILVDDFSDMPHTKEPLSKYMAQLPKVNILRLEKRHGLVRARLRGAAAAKGKVLTFLDSHCECMEGWLEPLLDRIKRNNTTVVCPVIDIIDDKTFEYLYSNGDFGDVSERKKLRERLGCKSFKWYLDNIFPELFIPGESIAKGQLQNQGAPYCIQADTDFTRSEKPITPFPCIENLGTQPWMLSKNGEIRRDLTCMDYGGKTVMEIECHGMKGNQEWGYNHQTGRVFHVASQKCLEMTSDGSALRMEPCDATNKYQRWKFEGYNEEKAKKYGIDAA</sequence>
<dbReference type="GO" id="GO:0000139">
    <property type="term" value="C:Golgi membrane"/>
    <property type="evidence" value="ECO:0007669"/>
    <property type="project" value="UniProtKB-SubCell"/>
</dbReference>
<evidence type="ECO:0000256" key="3">
    <source>
        <dbReference type="ARBA" id="ARBA00022734"/>
    </source>
</evidence>